<dbReference type="GO" id="GO:0000462">
    <property type="term" value="P:maturation of SSU-rRNA from tricistronic rRNA transcript (SSU-rRNA, 5.8S rRNA, LSU-rRNA)"/>
    <property type="evidence" value="ECO:0007669"/>
    <property type="project" value="TreeGrafter"/>
</dbReference>
<gene>
    <name evidence="1" type="ORF">PBRASI_LOCUS2166</name>
</gene>
<dbReference type="EMBL" id="CAJVPI010000162">
    <property type="protein sequence ID" value="CAG8492192.1"/>
    <property type="molecule type" value="Genomic_DNA"/>
</dbReference>
<dbReference type="Pfam" id="PF15375">
    <property type="entry name" value="FSAF1"/>
    <property type="match status" value="1"/>
</dbReference>
<dbReference type="GO" id="GO:0005730">
    <property type="term" value="C:nucleolus"/>
    <property type="evidence" value="ECO:0007669"/>
    <property type="project" value="TreeGrafter"/>
</dbReference>
<name>A0A9N8WMZ8_9GLOM</name>
<dbReference type="Proteomes" id="UP000789739">
    <property type="component" value="Unassembled WGS sequence"/>
</dbReference>
<dbReference type="InterPro" id="IPR027973">
    <property type="entry name" value="FSAF1-like"/>
</dbReference>
<sequence length="212" mass="24331">MSKWIDREMKNEPEVVVFDDKSWKSARVSGSNKGEWKAFMSSKVSRMSLKPPSVPQDVEELEEEELNRQNDLELEELLKTTKLLEEYTAEELGGKDRRKYVEKRMNDLGAKPKKGVKTPIPITIGMNLKRKDREKKELEEAKNLGLYHRSIKHIWAASAKKKSNNRKDRGIGVGLGKVKDGILTLSSQEIRRVQGAGVKKKRKGTKRLFKNL</sequence>
<proteinExistence type="predicted"/>
<keyword evidence="2" id="KW-1185">Reference proteome</keyword>
<evidence type="ECO:0000313" key="2">
    <source>
        <dbReference type="Proteomes" id="UP000789739"/>
    </source>
</evidence>
<accession>A0A9N8WMZ8</accession>
<comment type="caution">
    <text evidence="1">The sequence shown here is derived from an EMBL/GenBank/DDBJ whole genome shotgun (WGS) entry which is preliminary data.</text>
</comment>
<protein>
    <submittedName>
        <fullName evidence="1">9518_t:CDS:1</fullName>
    </submittedName>
</protein>
<organism evidence="1 2">
    <name type="scientific">Paraglomus brasilianum</name>
    <dbReference type="NCBI Taxonomy" id="144538"/>
    <lineage>
        <taxon>Eukaryota</taxon>
        <taxon>Fungi</taxon>
        <taxon>Fungi incertae sedis</taxon>
        <taxon>Mucoromycota</taxon>
        <taxon>Glomeromycotina</taxon>
        <taxon>Glomeromycetes</taxon>
        <taxon>Paraglomerales</taxon>
        <taxon>Paraglomeraceae</taxon>
        <taxon>Paraglomus</taxon>
    </lineage>
</organism>
<dbReference type="PANTHER" id="PTHR28096:SF1">
    <property type="entry name" value="PROTEIN FAF1"/>
    <property type="match status" value="1"/>
</dbReference>
<dbReference type="PANTHER" id="PTHR28096">
    <property type="entry name" value="PROTEIN FAF1"/>
    <property type="match status" value="1"/>
</dbReference>
<dbReference type="OrthoDB" id="5556956at2759"/>
<evidence type="ECO:0000313" key="1">
    <source>
        <dbReference type="EMBL" id="CAG8492192.1"/>
    </source>
</evidence>
<reference evidence="1" key="1">
    <citation type="submission" date="2021-06" db="EMBL/GenBank/DDBJ databases">
        <authorList>
            <person name="Kallberg Y."/>
            <person name="Tangrot J."/>
            <person name="Rosling A."/>
        </authorList>
    </citation>
    <scope>NUCLEOTIDE SEQUENCE</scope>
    <source>
        <strain evidence="1">BR232B</strain>
    </source>
</reference>
<dbReference type="InterPro" id="IPR053030">
    <property type="entry name" value="Ribosomal_biogenesis_FAF1-like"/>
</dbReference>
<dbReference type="AlphaFoldDB" id="A0A9N8WMZ8"/>